<accession>A0A8H3IY04</accession>
<evidence type="ECO:0000256" key="1">
    <source>
        <dbReference type="SAM" id="MobiDB-lite"/>
    </source>
</evidence>
<dbReference type="Proteomes" id="UP000664169">
    <property type="component" value="Unassembled WGS sequence"/>
</dbReference>
<dbReference type="AlphaFoldDB" id="A0A8H3IY04"/>
<reference evidence="2" key="1">
    <citation type="submission" date="2021-03" db="EMBL/GenBank/DDBJ databases">
        <authorList>
            <person name="Tagirdzhanova G."/>
        </authorList>
    </citation>
    <scope>NUCLEOTIDE SEQUENCE</scope>
</reference>
<proteinExistence type="predicted"/>
<keyword evidence="3" id="KW-1185">Reference proteome</keyword>
<dbReference type="OrthoDB" id="5345504at2759"/>
<feature type="compositionally biased region" description="Low complexity" evidence="1">
    <location>
        <begin position="12"/>
        <end position="26"/>
    </location>
</feature>
<dbReference type="Pfam" id="PF20354">
    <property type="entry name" value="DUF6649"/>
    <property type="match status" value="1"/>
</dbReference>
<name>A0A8H3IY04_9LECA</name>
<dbReference type="InterPro" id="IPR046591">
    <property type="entry name" value="DUF6649"/>
</dbReference>
<dbReference type="EMBL" id="CAJPDQ010000053">
    <property type="protein sequence ID" value="CAF9933155.1"/>
    <property type="molecule type" value="Genomic_DNA"/>
</dbReference>
<comment type="caution">
    <text evidence="2">The sequence shown here is derived from an EMBL/GenBank/DDBJ whole genome shotgun (WGS) entry which is preliminary data.</text>
</comment>
<sequence length="228" mass="25676">MATEALRQSPHSTTLTSTTTTNNTTTAQHALKRKTEDDLASEQRLAKRFHLLNLGKPRHQITAEDIQKVHIQLENEAGEEGYGGGEDEYIIPDGPRLRRSRSNAFSDSMNVDDSRDRIFIHSLEDELADLSSDEEHPIFIPDIERRLNMLPTALLRPDHVSRASNELVLYEVPSSLSIPIEKDSARKAIMESRHRAQQQALHGYVGVLEPEFPSIVFDHSDTDAMDVS</sequence>
<evidence type="ECO:0000313" key="3">
    <source>
        <dbReference type="Proteomes" id="UP000664169"/>
    </source>
</evidence>
<feature type="region of interest" description="Disordered" evidence="1">
    <location>
        <begin position="1"/>
        <end position="39"/>
    </location>
</feature>
<evidence type="ECO:0000313" key="2">
    <source>
        <dbReference type="EMBL" id="CAF9933155.1"/>
    </source>
</evidence>
<gene>
    <name evidence="2" type="ORF">GOMPHAMPRED_007161</name>
</gene>
<organism evidence="2 3">
    <name type="scientific">Gomphillus americanus</name>
    <dbReference type="NCBI Taxonomy" id="1940652"/>
    <lineage>
        <taxon>Eukaryota</taxon>
        <taxon>Fungi</taxon>
        <taxon>Dikarya</taxon>
        <taxon>Ascomycota</taxon>
        <taxon>Pezizomycotina</taxon>
        <taxon>Lecanoromycetes</taxon>
        <taxon>OSLEUM clade</taxon>
        <taxon>Ostropomycetidae</taxon>
        <taxon>Ostropales</taxon>
        <taxon>Graphidaceae</taxon>
        <taxon>Gomphilloideae</taxon>
        <taxon>Gomphillus</taxon>
    </lineage>
</organism>
<protein>
    <submittedName>
        <fullName evidence="2">Uncharacterized protein</fullName>
    </submittedName>
</protein>